<sequence length="471" mass="52066">MVLQCEKPVSVWGWANEGDEVSVTFADQKVTTSTVKDGAWSVTLKPMQSSMESRPLRIASGDQTIVIHDVMVGEIWHASGQSNMAMTVRSMSQHLDVVKTDIAAAELPMLRFCRINEAESPEPRSDLRKQAAWTVCSPETVSGFSGVAFYFAKRLQSELGIPIGIIDSSRGGTPIEPFIPRAAFGTHPTLKQELELGDRGDLEGIWKLPGGVRARDANWLPGRLFHARIAPLRRFAVRGAIWYQGESNCGVQEDPRHYQYKMRALVQGWRHALQNDALPVYFVQLPGSGAGEGWPYLREQQRLANDMPNTGMVVTVDIDGEGIHPPNKIDVGHRLALWALAKDFGKSVAFSGPMFDRQVIEGTNVILRFRHADHGLMVADKHGLSVPHETPEEELGHFELTDGVNGWQPATAKIQGNRVVVSNPDVLSPIAVRYAYSVTPENCNLYSRDGLPASPFCSRPDLLSYDPKLPE</sequence>
<feature type="domain" description="Sialate O-acetylesterase" evidence="2">
    <location>
        <begin position="234"/>
        <end position="335"/>
    </location>
</feature>
<dbReference type="GO" id="GO:0005975">
    <property type="term" value="P:carbohydrate metabolic process"/>
    <property type="evidence" value="ECO:0007669"/>
    <property type="project" value="TreeGrafter"/>
</dbReference>
<keyword evidence="4" id="KW-1185">Reference proteome</keyword>
<evidence type="ECO:0000256" key="1">
    <source>
        <dbReference type="ARBA" id="ARBA00022801"/>
    </source>
</evidence>
<comment type="caution">
    <text evidence="3">The sequence shown here is derived from an EMBL/GenBank/DDBJ whole genome shotgun (WGS) entry which is preliminary data.</text>
</comment>
<dbReference type="Pfam" id="PF03629">
    <property type="entry name" value="SASA"/>
    <property type="match status" value="1"/>
</dbReference>
<name>M5RQQ8_9BACT</name>
<evidence type="ECO:0000313" key="4">
    <source>
        <dbReference type="Proteomes" id="UP000011991"/>
    </source>
</evidence>
<dbReference type="SUPFAM" id="SSF52266">
    <property type="entry name" value="SGNH hydrolase"/>
    <property type="match status" value="1"/>
</dbReference>
<evidence type="ECO:0000259" key="2">
    <source>
        <dbReference type="Pfam" id="PF03629"/>
    </source>
</evidence>
<dbReference type="EMBL" id="ANOG01000207">
    <property type="protein sequence ID" value="EMI21673.1"/>
    <property type="molecule type" value="Genomic_DNA"/>
</dbReference>
<dbReference type="AlphaFoldDB" id="M5RQQ8"/>
<proteinExistence type="predicted"/>
<dbReference type="InterPro" id="IPR039329">
    <property type="entry name" value="SIAE"/>
</dbReference>
<dbReference type="InterPro" id="IPR005181">
    <property type="entry name" value="SASA"/>
</dbReference>
<dbReference type="PANTHER" id="PTHR22901:SF0">
    <property type="entry name" value="SIALATE O-ACETYLESTERASE"/>
    <property type="match status" value="1"/>
</dbReference>
<gene>
    <name evidence="3" type="ORF">RMSM_01399</name>
</gene>
<protein>
    <submittedName>
        <fullName evidence="3">Sialic acid-specific 9-O-acetylesterase</fullName>
    </submittedName>
</protein>
<organism evidence="3 4">
    <name type="scientific">Rhodopirellula maiorica SM1</name>
    <dbReference type="NCBI Taxonomy" id="1265738"/>
    <lineage>
        <taxon>Bacteria</taxon>
        <taxon>Pseudomonadati</taxon>
        <taxon>Planctomycetota</taxon>
        <taxon>Planctomycetia</taxon>
        <taxon>Pirellulales</taxon>
        <taxon>Pirellulaceae</taxon>
        <taxon>Novipirellula</taxon>
    </lineage>
</organism>
<accession>M5RQQ8</accession>
<evidence type="ECO:0000313" key="3">
    <source>
        <dbReference type="EMBL" id="EMI21673.1"/>
    </source>
</evidence>
<dbReference type="Proteomes" id="UP000011991">
    <property type="component" value="Unassembled WGS sequence"/>
</dbReference>
<dbReference type="PANTHER" id="PTHR22901">
    <property type="entry name" value="SIALATE O-ACETYLESTERASE"/>
    <property type="match status" value="1"/>
</dbReference>
<dbReference type="Gene3D" id="3.40.50.1110">
    <property type="entry name" value="SGNH hydrolase"/>
    <property type="match status" value="1"/>
</dbReference>
<dbReference type="GO" id="GO:0001681">
    <property type="term" value="F:sialate O-acetylesterase activity"/>
    <property type="evidence" value="ECO:0007669"/>
    <property type="project" value="InterPro"/>
</dbReference>
<dbReference type="PATRIC" id="fig|1265738.3.peg.1390"/>
<keyword evidence="1" id="KW-0378">Hydrolase</keyword>
<dbReference type="InterPro" id="IPR036514">
    <property type="entry name" value="SGNH_hydro_sf"/>
</dbReference>
<reference evidence="3 4" key="1">
    <citation type="journal article" date="2013" name="Mar. Genomics">
        <title>Expression of sulfatases in Rhodopirellula baltica and the diversity of sulfatases in the genus Rhodopirellula.</title>
        <authorList>
            <person name="Wegner C.E."/>
            <person name="Richter-Heitmann T."/>
            <person name="Klindworth A."/>
            <person name="Klockow C."/>
            <person name="Richter M."/>
            <person name="Achstetter T."/>
            <person name="Glockner F.O."/>
            <person name="Harder J."/>
        </authorList>
    </citation>
    <scope>NUCLEOTIDE SEQUENCE [LARGE SCALE GENOMIC DNA]</scope>
    <source>
        <strain evidence="3 4">SM1</strain>
    </source>
</reference>